<evidence type="ECO:0000256" key="5">
    <source>
        <dbReference type="ARBA" id="ARBA00022692"/>
    </source>
</evidence>
<keyword evidence="2" id="KW-0813">Transport</keyword>
<keyword evidence="4" id="KW-0997">Cell inner membrane</keyword>
<keyword evidence="3" id="KW-1003">Cell membrane</keyword>
<dbReference type="AlphaFoldDB" id="A0A0F9GH45"/>
<dbReference type="GO" id="GO:0015740">
    <property type="term" value="P:C4-dicarboxylate transport"/>
    <property type="evidence" value="ECO:0007669"/>
    <property type="project" value="TreeGrafter"/>
</dbReference>
<feature type="transmembrane region" description="Helical" evidence="8">
    <location>
        <begin position="88"/>
        <end position="108"/>
    </location>
</feature>
<comment type="subcellular location">
    <subcellularLocation>
        <location evidence="1">Cell inner membrane</location>
        <topology evidence="1">Multi-pass membrane protein</topology>
    </subcellularLocation>
</comment>
<dbReference type="InterPro" id="IPR007387">
    <property type="entry name" value="TRAP_DctQ"/>
</dbReference>
<dbReference type="Pfam" id="PF04290">
    <property type="entry name" value="DctQ"/>
    <property type="match status" value="1"/>
</dbReference>
<feature type="transmembrane region" description="Helical" evidence="8">
    <location>
        <begin position="128"/>
        <end position="152"/>
    </location>
</feature>
<evidence type="ECO:0000256" key="3">
    <source>
        <dbReference type="ARBA" id="ARBA00022475"/>
    </source>
</evidence>
<evidence type="ECO:0000256" key="1">
    <source>
        <dbReference type="ARBA" id="ARBA00004429"/>
    </source>
</evidence>
<dbReference type="GO" id="GO:0022857">
    <property type="term" value="F:transmembrane transporter activity"/>
    <property type="evidence" value="ECO:0007669"/>
    <property type="project" value="TreeGrafter"/>
</dbReference>
<feature type="domain" description="Tripartite ATP-independent periplasmic transporters DctQ component" evidence="9">
    <location>
        <begin position="27"/>
        <end position="153"/>
    </location>
</feature>
<gene>
    <name evidence="10" type="ORF">LCGC14_1827030</name>
</gene>
<dbReference type="PANTHER" id="PTHR35011">
    <property type="entry name" value="2,3-DIKETO-L-GULONATE TRAP TRANSPORTER SMALL PERMEASE PROTEIN YIAM"/>
    <property type="match status" value="1"/>
</dbReference>
<organism evidence="10">
    <name type="scientific">marine sediment metagenome</name>
    <dbReference type="NCBI Taxonomy" id="412755"/>
    <lineage>
        <taxon>unclassified sequences</taxon>
        <taxon>metagenomes</taxon>
        <taxon>ecological metagenomes</taxon>
    </lineage>
</organism>
<keyword evidence="6 8" id="KW-1133">Transmembrane helix</keyword>
<reference evidence="10" key="1">
    <citation type="journal article" date="2015" name="Nature">
        <title>Complex archaea that bridge the gap between prokaryotes and eukaryotes.</title>
        <authorList>
            <person name="Spang A."/>
            <person name="Saw J.H."/>
            <person name="Jorgensen S.L."/>
            <person name="Zaremba-Niedzwiedzka K."/>
            <person name="Martijn J."/>
            <person name="Lind A.E."/>
            <person name="van Eijk R."/>
            <person name="Schleper C."/>
            <person name="Guy L."/>
            <person name="Ettema T.J."/>
        </authorList>
    </citation>
    <scope>NUCLEOTIDE SEQUENCE</scope>
</reference>
<feature type="transmembrane region" description="Helical" evidence="8">
    <location>
        <begin position="21"/>
        <end position="39"/>
    </location>
</feature>
<evidence type="ECO:0000256" key="7">
    <source>
        <dbReference type="ARBA" id="ARBA00023136"/>
    </source>
</evidence>
<feature type="transmembrane region" description="Helical" evidence="8">
    <location>
        <begin position="51"/>
        <end position="68"/>
    </location>
</feature>
<keyword evidence="5 8" id="KW-0812">Transmembrane</keyword>
<evidence type="ECO:0000256" key="2">
    <source>
        <dbReference type="ARBA" id="ARBA00022448"/>
    </source>
</evidence>
<keyword evidence="7 8" id="KW-0472">Membrane</keyword>
<evidence type="ECO:0000256" key="6">
    <source>
        <dbReference type="ARBA" id="ARBA00022989"/>
    </source>
</evidence>
<accession>A0A0F9GH45</accession>
<evidence type="ECO:0000256" key="4">
    <source>
        <dbReference type="ARBA" id="ARBA00022519"/>
    </source>
</evidence>
<dbReference type="PANTHER" id="PTHR35011:SF2">
    <property type="entry name" value="2,3-DIKETO-L-GULONATE TRAP TRANSPORTER SMALL PERMEASE PROTEIN YIAM"/>
    <property type="match status" value="1"/>
</dbReference>
<evidence type="ECO:0000313" key="10">
    <source>
        <dbReference type="EMBL" id="KKL98179.1"/>
    </source>
</evidence>
<proteinExistence type="predicted"/>
<name>A0A0F9GH45_9ZZZZ</name>
<dbReference type="GO" id="GO:0005886">
    <property type="term" value="C:plasma membrane"/>
    <property type="evidence" value="ECO:0007669"/>
    <property type="project" value="UniProtKB-SubCell"/>
</dbReference>
<sequence>MLTRTPARSRAELVLRLREPLELIHQLLLLVLFQVLARYIFQAVPVWTEDAARYCMIWGGLFGATVAFRADRDPRLIQPPQTGSKVRIIGYAWVRPVAVVVFLGPVLYHSGRFLDRGLYRLNEGLQIPMAWITVIVPIAVVIIFIHLLARLIGPDTGQSDRKS</sequence>
<dbReference type="EMBL" id="LAZR01017981">
    <property type="protein sequence ID" value="KKL98179.1"/>
    <property type="molecule type" value="Genomic_DNA"/>
</dbReference>
<dbReference type="InterPro" id="IPR055348">
    <property type="entry name" value="DctQ"/>
</dbReference>
<comment type="caution">
    <text evidence="10">The sequence shown here is derived from an EMBL/GenBank/DDBJ whole genome shotgun (WGS) entry which is preliminary data.</text>
</comment>
<evidence type="ECO:0000259" key="9">
    <source>
        <dbReference type="Pfam" id="PF04290"/>
    </source>
</evidence>
<evidence type="ECO:0000256" key="8">
    <source>
        <dbReference type="SAM" id="Phobius"/>
    </source>
</evidence>
<protein>
    <recommendedName>
        <fullName evidence="9">Tripartite ATP-independent periplasmic transporters DctQ component domain-containing protein</fullName>
    </recommendedName>
</protein>